<keyword evidence="5" id="KW-1185">Reference proteome</keyword>
<protein>
    <submittedName>
        <fullName evidence="4">Uncharacterized protein</fullName>
    </submittedName>
</protein>
<dbReference type="SUPFAM" id="SSF52058">
    <property type="entry name" value="L domain-like"/>
    <property type="match status" value="1"/>
</dbReference>
<accession>A0ABQ9CFP9</accession>
<dbReference type="InterPro" id="IPR001611">
    <property type="entry name" value="Leu-rich_rpt"/>
</dbReference>
<dbReference type="Gene3D" id="3.80.10.10">
    <property type="entry name" value="Ribonuclease Inhibitor"/>
    <property type="match status" value="1"/>
</dbReference>
<sequence>MANNSLTGCIPLCFGNMSSLELLDLSNNHMSCELFEHNLPAVDSSFWHLKLSNNNFKGLLPPSVFNMTGLLYLFLDGNKFVGEVPGTISSFQVVDISNNLLTGMLPRGIGNSSIYPMEGIDLSRNHFEGTIPIEYFNSHRIQFVDLSENNLSGHVGGAYATEVKKLAATILELICEGLGLESGYFGADLGFCLLKFMLMLPIQETRLSSTNTGAASPLSFYCYSPYCVNNVQPPASIISSKLSYTPVSYV</sequence>
<dbReference type="EMBL" id="JAPFFI010000003">
    <property type="protein sequence ID" value="KAJ6397389.1"/>
    <property type="molecule type" value="Genomic_DNA"/>
</dbReference>
<dbReference type="Pfam" id="PF00560">
    <property type="entry name" value="LRR_1"/>
    <property type="match status" value="2"/>
</dbReference>
<dbReference type="InterPro" id="IPR032675">
    <property type="entry name" value="LRR_dom_sf"/>
</dbReference>
<proteinExistence type="inferred from homology"/>
<name>A0ABQ9CFP9_9ROSI</name>
<dbReference type="PANTHER" id="PTHR48062">
    <property type="entry name" value="RECEPTOR-LIKE PROTEIN 14"/>
    <property type="match status" value="1"/>
</dbReference>
<dbReference type="PANTHER" id="PTHR48062:SF21">
    <property type="entry name" value="RECEPTOR-LIKE PROTEIN 12"/>
    <property type="match status" value="1"/>
</dbReference>
<dbReference type="Proteomes" id="UP001141253">
    <property type="component" value="Chromosome 5"/>
</dbReference>
<gene>
    <name evidence="4" type="ORF">OIU77_018410</name>
</gene>
<keyword evidence="3" id="KW-0677">Repeat</keyword>
<evidence type="ECO:0000313" key="4">
    <source>
        <dbReference type="EMBL" id="KAJ6397389.1"/>
    </source>
</evidence>
<comment type="caution">
    <text evidence="4">The sequence shown here is derived from an EMBL/GenBank/DDBJ whole genome shotgun (WGS) entry which is preliminary data.</text>
</comment>
<comment type="similarity">
    <text evidence="1">Belongs to the RLP family.</text>
</comment>
<evidence type="ECO:0000313" key="5">
    <source>
        <dbReference type="Proteomes" id="UP001141253"/>
    </source>
</evidence>
<evidence type="ECO:0000256" key="3">
    <source>
        <dbReference type="ARBA" id="ARBA00022737"/>
    </source>
</evidence>
<reference evidence="4" key="1">
    <citation type="submission" date="2022-10" db="EMBL/GenBank/DDBJ databases">
        <authorList>
            <person name="Hyden B.L."/>
            <person name="Feng K."/>
            <person name="Yates T."/>
            <person name="Jawdy S."/>
            <person name="Smart L.B."/>
            <person name="Muchero W."/>
        </authorList>
    </citation>
    <scope>NUCLEOTIDE SEQUENCE</scope>
    <source>
        <tissue evidence="4">Shoot tip</tissue>
    </source>
</reference>
<organism evidence="4 5">
    <name type="scientific">Salix suchowensis</name>
    <dbReference type="NCBI Taxonomy" id="1278906"/>
    <lineage>
        <taxon>Eukaryota</taxon>
        <taxon>Viridiplantae</taxon>
        <taxon>Streptophyta</taxon>
        <taxon>Embryophyta</taxon>
        <taxon>Tracheophyta</taxon>
        <taxon>Spermatophyta</taxon>
        <taxon>Magnoliopsida</taxon>
        <taxon>eudicotyledons</taxon>
        <taxon>Gunneridae</taxon>
        <taxon>Pentapetalae</taxon>
        <taxon>rosids</taxon>
        <taxon>fabids</taxon>
        <taxon>Malpighiales</taxon>
        <taxon>Salicaceae</taxon>
        <taxon>Saliceae</taxon>
        <taxon>Salix</taxon>
    </lineage>
</organism>
<keyword evidence="2" id="KW-0433">Leucine-rich repeat</keyword>
<evidence type="ECO:0000256" key="1">
    <source>
        <dbReference type="ARBA" id="ARBA00009592"/>
    </source>
</evidence>
<dbReference type="InterPro" id="IPR051502">
    <property type="entry name" value="RLP_Defense_Trigger"/>
</dbReference>
<reference evidence="4" key="2">
    <citation type="journal article" date="2023" name="Int. J. Mol. Sci.">
        <title>De Novo Assembly and Annotation of 11 Diverse Shrub Willow (Salix) Genomes Reveals Novel Gene Organization in Sex-Linked Regions.</title>
        <authorList>
            <person name="Hyden B."/>
            <person name="Feng K."/>
            <person name="Yates T.B."/>
            <person name="Jawdy S."/>
            <person name="Cereghino C."/>
            <person name="Smart L.B."/>
            <person name="Muchero W."/>
        </authorList>
    </citation>
    <scope>NUCLEOTIDE SEQUENCE</scope>
    <source>
        <tissue evidence="4">Shoot tip</tissue>
    </source>
</reference>
<evidence type="ECO:0000256" key="2">
    <source>
        <dbReference type="ARBA" id="ARBA00022614"/>
    </source>
</evidence>